<name>A0A1I6QA76_9RHOB</name>
<reference evidence="3" key="1">
    <citation type="submission" date="2016-10" db="EMBL/GenBank/DDBJ databases">
        <authorList>
            <person name="Varghese N."/>
            <person name="Submissions S."/>
        </authorList>
    </citation>
    <scope>NUCLEOTIDE SEQUENCE [LARGE SCALE GENOMIC DNA]</scope>
    <source>
        <strain evidence="3">DSM 23422</strain>
    </source>
</reference>
<accession>A0A1I6QA76</accession>
<keyword evidence="3" id="KW-1185">Reference proteome</keyword>
<dbReference type="STRING" id="394264.SAMN04488040_0604"/>
<dbReference type="AlphaFoldDB" id="A0A1I6QA76"/>
<organism evidence="2 3">
    <name type="scientific">Sulfitobacter marinus</name>
    <dbReference type="NCBI Taxonomy" id="394264"/>
    <lineage>
        <taxon>Bacteria</taxon>
        <taxon>Pseudomonadati</taxon>
        <taxon>Pseudomonadota</taxon>
        <taxon>Alphaproteobacteria</taxon>
        <taxon>Rhodobacterales</taxon>
        <taxon>Roseobacteraceae</taxon>
        <taxon>Sulfitobacter</taxon>
    </lineage>
</organism>
<dbReference type="Proteomes" id="UP000199239">
    <property type="component" value="Unassembled WGS sequence"/>
</dbReference>
<proteinExistence type="predicted"/>
<dbReference type="InterPro" id="IPR021735">
    <property type="entry name" value="DUF3306"/>
</dbReference>
<sequence length="201" mass="21872">MTSTLSSWSRRRAAVAAEEAALKREADDAIVAEQQAELAEKTDAEILEELGLPDPDALVLGDNVKAFMVKTVPQHLRNRALRSLWRSNPVLACVDGLNDYDDDYLTGSTGQGPIKTGYQVGKGMLAHLLEMERQAAAPAEAALVDADGTDEDEEVLVVEGEVIAATDEVSVDDAQVEEAEDIEQTAPTRRRMQFRFEGQST</sequence>
<evidence type="ECO:0008006" key="4">
    <source>
        <dbReference type="Google" id="ProtNLM"/>
    </source>
</evidence>
<dbReference type="Pfam" id="PF11748">
    <property type="entry name" value="DUF3306"/>
    <property type="match status" value="1"/>
</dbReference>
<dbReference type="OrthoDB" id="8100830at2"/>
<dbReference type="EMBL" id="FPAJ01000001">
    <property type="protein sequence ID" value="SFS49367.1"/>
    <property type="molecule type" value="Genomic_DNA"/>
</dbReference>
<evidence type="ECO:0000256" key="1">
    <source>
        <dbReference type="SAM" id="MobiDB-lite"/>
    </source>
</evidence>
<dbReference type="RefSeq" id="WP_093914842.1">
    <property type="nucleotide sequence ID" value="NZ_FPAJ01000001.1"/>
</dbReference>
<gene>
    <name evidence="2" type="ORF">SAMN04488040_0604</name>
</gene>
<feature type="region of interest" description="Disordered" evidence="1">
    <location>
        <begin position="175"/>
        <end position="201"/>
    </location>
</feature>
<evidence type="ECO:0000313" key="2">
    <source>
        <dbReference type="EMBL" id="SFS49367.1"/>
    </source>
</evidence>
<evidence type="ECO:0000313" key="3">
    <source>
        <dbReference type="Proteomes" id="UP000199239"/>
    </source>
</evidence>
<protein>
    <recommendedName>
        <fullName evidence="4">DUF3306 domain-containing protein</fullName>
    </recommendedName>
</protein>